<dbReference type="NCBIfam" id="NF008113">
    <property type="entry name" value="PRK10860.1"/>
    <property type="match status" value="1"/>
</dbReference>
<dbReference type="Gene3D" id="3.40.140.10">
    <property type="entry name" value="Cytidine Deaminase, domain 2"/>
    <property type="match status" value="1"/>
</dbReference>
<dbReference type="InterPro" id="IPR016193">
    <property type="entry name" value="Cytidine_deaminase-like"/>
</dbReference>
<sequence length="163" mass="18026">MLKQNNDEFFMTKALELTDKAEASGEIPVAAILVQEQSIIAEGWNQSITLNDPSAHAEMQAIRKAGELLNNYRLPGTTLYVTLEPCPMCAGLLVHSRIQRLVYGASDYKTGACGSIMDLVRNEQLNHQIEVTSGVLAEECGARLSEFFKRRRAERKALKQTAG</sequence>
<comment type="function">
    <text evidence="8">Catalyzes the deamination of adenosine to inosine at the wobble position 34 of tRNA(Arg2).</text>
</comment>
<dbReference type="SUPFAM" id="SSF53927">
    <property type="entry name" value="Cytidine deaminase-like"/>
    <property type="match status" value="1"/>
</dbReference>
<evidence type="ECO:0000256" key="2">
    <source>
        <dbReference type="ARBA" id="ARBA00011738"/>
    </source>
</evidence>
<dbReference type="InterPro" id="IPR002125">
    <property type="entry name" value="CMP_dCMP_dom"/>
</dbReference>
<accession>A0AA48I8C1</accession>
<dbReference type="GO" id="GO:0008270">
    <property type="term" value="F:zinc ion binding"/>
    <property type="evidence" value="ECO:0007669"/>
    <property type="project" value="UniProtKB-UniRule"/>
</dbReference>
<dbReference type="PANTHER" id="PTHR11079">
    <property type="entry name" value="CYTOSINE DEAMINASE FAMILY MEMBER"/>
    <property type="match status" value="1"/>
</dbReference>
<feature type="active site" description="Proton donor" evidence="8">
    <location>
        <position position="58"/>
    </location>
</feature>
<feature type="binding site" evidence="8">
    <location>
        <position position="56"/>
    </location>
    <ligand>
        <name>Zn(2+)</name>
        <dbReference type="ChEBI" id="CHEBI:29105"/>
        <note>catalytic</note>
    </ligand>
</feature>
<dbReference type="HAMAP" id="MF_00972">
    <property type="entry name" value="tRNA_aden_deaminase"/>
    <property type="match status" value="1"/>
</dbReference>
<dbReference type="KEGG" id="pmaw:MACH26_33510"/>
<feature type="binding site" evidence="8">
    <location>
        <position position="86"/>
    </location>
    <ligand>
        <name>Zn(2+)</name>
        <dbReference type="ChEBI" id="CHEBI:29105"/>
        <note>catalytic</note>
    </ligand>
</feature>
<dbReference type="GO" id="GO:0002100">
    <property type="term" value="P:tRNA wobble adenosine to inosine editing"/>
    <property type="evidence" value="ECO:0007669"/>
    <property type="project" value="UniProtKB-UniRule"/>
</dbReference>
<keyword evidence="4 8" id="KW-0479">Metal-binding</keyword>
<evidence type="ECO:0000256" key="1">
    <source>
        <dbReference type="ARBA" id="ARBA00010669"/>
    </source>
</evidence>
<reference evidence="10" key="1">
    <citation type="submission" date="2023-01" db="EMBL/GenBank/DDBJ databases">
        <title>Complete genome sequence of Planctobacterium marinum strain Dej080120_11.</title>
        <authorList>
            <person name="Ueki S."/>
            <person name="Maruyama F."/>
        </authorList>
    </citation>
    <scope>NUCLEOTIDE SEQUENCE</scope>
    <source>
        <strain evidence="10">Dej080120_11</strain>
    </source>
</reference>
<dbReference type="FunFam" id="3.40.140.10:FF:000005">
    <property type="entry name" value="tRNA-specific adenosine deaminase"/>
    <property type="match status" value="1"/>
</dbReference>
<dbReference type="GO" id="GO:0052717">
    <property type="term" value="F:tRNA-specific adenosine-34 deaminase activity"/>
    <property type="evidence" value="ECO:0007669"/>
    <property type="project" value="UniProtKB-UniRule"/>
</dbReference>
<keyword evidence="5 8" id="KW-0378">Hydrolase</keyword>
<proteinExistence type="inferred from homology"/>
<name>A0AA48I8C1_9ALTE</name>
<dbReference type="InterPro" id="IPR028883">
    <property type="entry name" value="tRNA_aden_deaminase"/>
</dbReference>
<dbReference type="InterPro" id="IPR016192">
    <property type="entry name" value="APOBEC/CMP_deaminase_Zn-bd"/>
</dbReference>
<keyword evidence="11" id="KW-1185">Reference proteome</keyword>
<evidence type="ECO:0000256" key="7">
    <source>
        <dbReference type="ARBA" id="ARBA00048045"/>
    </source>
</evidence>
<dbReference type="PROSITE" id="PS00903">
    <property type="entry name" value="CYT_DCMP_DEAMINASES_1"/>
    <property type="match status" value="1"/>
</dbReference>
<evidence type="ECO:0000259" key="9">
    <source>
        <dbReference type="PROSITE" id="PS51747"/>
    </source>
</evidence>
<evidence type="ECO:0000313" key="10">
    <source>
        <dbReference type="EMBL" id="BDX07830.1"/>
    </source>
</evidence>
<keyword evidence="3 8" id="KW-0819">tRNA processing</keyword>
<evidence type="ECO:0000313" key="11">
    <source>
        <dbReference type="Proteomes" id="UP001333710"/>
    </source>
</evidence>
<comment type="cofactor">
    <cofactor evidence="8">
        <name>Zn(2+)</name>
        <dbReference type="ChEBI" id="CHEBI:29105"/>
    </cofactor>
    <text evidence="8">Binds 1 zinc ion per subunit.</text>
</comment>
<dbReference type="Pfam" id="PF00383">
    <property type="entry name" value="dCMP_cyt_deam_1"/>
    <property type="match status" value="1"/>
</dbReference>
<gene>
    <name evidence="8 10" type="primary">tadA</name>
    <name evidence="10" type="ORF">MACH26_33510</name>
</gene>
<evidence type="ECO:0000256" key="4">
    <source>
        <dbReference type="ARBA" id="ARBA00022723"/>
    </source>
</evidence>
<comment type="subunit">
    <text evidence="2 8">Homodimer.</text>
</comment>
<dbReference type="CDD" id="cd01285">
    <property type="entry name" value="nucleoside_deaminase"/>
    <property type="match status" value="1"/>
</dbReference>
<feature type="domain" description="CMP/dCMP-type deaminase" evidence="9">
    <location>
        <begin position="5"/>
        <end position="116"/>
    </location>
</feature>
<organism evidence="10 11">
    <name type="scientific">Planctobacterium marinum</name>
    <dbReference type="NCBI Taxonomy" id="1631968"/>
    <lineage>
        <taxon>Bacteria</taxon>
        <taxon>Pseudomonadati</taxon>
        <taxon>Pseudomonadota</taxon>
        <taxon>Gammaproteobacteria</taxon>
        <taxon>Alteromonadales</taxon>
        <taxon>Alteromonadaceae</taxon>
        <taxon>Planctobacterium</taxon>
    </lineage>
</organism>
<dbReference type="EMBL" id="AP027272">
    <property type="protein sequence ID" value="BDX07830.1"/>
    <property type="molecule type" value="Genomic_DNA"/>
</dbReference>
<dbReference type="EC" id="3.5.4.33" evidence="8"/>
<dbReference type="Proteomes" id="UP001333710">
    <property type="component" value="Chromosome"/>
</dbReference>
<dbReference type="RefSeq" id="WP_338293931.1">
    <property type="nucleotide sequence ID" value="NZ_AP027272.1"/>
</dbReference>
<dbReference type="PANTHER" id="PTHR11079:SF202">
    <property type="entry name" value="TRNA-SPECIFIC ADENOSINE DEAMINASE"/>
    <property type="match status" value="1"/>
</dbReference>
<protein>
    <recommendedName>
        <fullName evidence="8">tRNA-specific adenosine deaminase</fullName>
        <ecNumber evidence="8">3.5.4.33</ecNumber>
    </recommendedName>
</protein>
<evidence type="ECO:0000256" key="3">
    <source>
        <dbReference type="ARBA" id="ARBA00022694"/>
    </source>
</evidence>
<comment type="similarity">
    <text evidence="1">Belongs to the cytidine and deoxycytidylate deaminase family. ADAT2 subfamily.</text>
</comment>
<comment type="catalytic activity">
    <reaction evidence="7 8">
        <text>adenosine(34) in tRNA + H2O + H(+) = inosine(34) in tRNA + NH4(+)</text>
        <dbReference type="Rhea" id="RHEA:43168"/>
        <dbReference type="Rhea" id="RHEA-COMP:10373"/>
        <dbReference type="Rhea" id="RHEA-COMP:10374"/>
        <dbReference type="ChEBI" id="CHEBI:15377"/>
        <dbReference type="ChEBI" id="CHEBI:15378"/>
        <dbReference type="ChEBI" id="CHEBI:28938"/>
        <dbReference type="ChEBI" id="CHEBI:74411"/>
        <dbReference type="ChEBI" id="CHEBI:82852"/>
        <dbReference type="EC" id="3.5.4.33"/>
    </reaction>
</comment>
<evidence type="ECO:0000256" key="8">
    <source>
        <dbReference type="HAMAP-Rule" id="MF_00972"/>
    </source>
</evidence>
<keyword evidence="6 8" id="KW-0862">Zinc</keyword>
<dbReference type="AlphaFoldDB" id="A0AA48I8C1"/>
<evidence type="ECO:0000256" key="6">
    <source>
        <dbReference type="ARBA" id="ARBA00022833"/>
    </source>
</evidence>
<evidence type="ECO:0000256" key="5">
    <source>
        <dbReference type="ARBA" id="ARBA00022801"/>
    </source>
</evidence>
<dbReference type="PROSITE" id="PS51747">
    <property type="entry name" value="CYT_DCMP_DEAMINASES_2"/>
    <property type="match status" value="1"/>
</dbReference>
<feature type="binding site" evidence="8">
    <location>
        <position position="89"/>
    </location>
    <ligand>
        <name>Zn(2+)</name>
        <dbReference type="ChEBI" id="CHEBI:29105"/>
        <note>catalytic</note>
    </ligand>
</feature>